<keyword evidence="2 7" id="KW-0732">Signal</keyword>
<dbReference type="AlphaFoldDB" id="A0AAD9BL52"/>
<dbReference type="GO" id="GO:0004252">
    <property type="term" value="F:serine-type endopeptidase activity"/>
    <property type="evidence" value="ECO:0007669"/>
    <property type="project" value="InterPro"/>
</dbReference>
<dbReference type="GO" id="GO:0006508">
    <property type="term" value="P:proteolysis"/>
    <property type="evidence" value="ECO:0007669"/>
    <property type="project" value="UniProtKB-KW"/>
</dbReference>
<keyword evidence="1 6" id="KW-0645">Protease</keyword>
<organism evidence="9 10">
    <name type="scientific">Dissostichus eleginoides</name>
    <name type="common">Patagonian toothfish</name>
    <name type="synonym">Dissostichus amissus</name>
    <dbReference type="NCBI Taxonomy" id="100907"/>
    <lineage>
        <taxon>Eukaryota</taxon>
        <taxon>Metazoa</taxon>
        <taxon>Chordata</taxon>
        <taxon>Craniata</taxon>
        <taxon>Vertebrata</taxon>
        <taxon>Euteleostomi</taxon>
        <taxon>Actinopterygii</taxon>
        <taxon>Neopterygii</taxon>
        <taxon>Teleostei</taxon>
        <taxon>Neoteleostei</taxon>
        <taxon>Acanthomorphata</taxon>
        <taxon>Eupercaria</taxon>
        <taxon>Perciformes</taxon>
        <taxon>Notothenioidei</taxon>
        <taxon>Nototheniidae</taxon>
        <taxon>Dissostichus</taxon>
    </lineage>
</organism>
<dbReference type="EMBL" id="JASDAP010000021">
    <property type="protein sequence ID" value="KAK1884728.1"/>
    <property type="molecule type" value="Genomic_DNA"/>
</dbReference>
<comment type="caution">
    <text evidence="9">The sequence shown here is derived from an EMBL/GenBank/DDBJ whole genome shotgun (WGS) entry which is preliminary data.</text>
</comment>
<keyword evidence="3 6" id="KW-0378">Hydrolase</keyword>
<dbReference type="PROSITE" id="PS50240">
    <property type="entry name" value="TRYPSIN_DOM"/>
    <property type="match status" value="2"/>
</dbReference>
<dbReference type="InterPro" id="IPR001254">
    <property type="entry name" value="Trypsin_dom"/>
</dbReference>
<sequence length="564" mass="62376">MIRLVAFLSCIGLICAETPFNHNVHNERVIGGNDARPNTWRWQASLQYDSYNDGSYYHMCGGTIIDSFYIMTAAHCILSMDVSAYRVVVGEYNLYEYDGSEQFSRVDMIAVHPDWNEDLAKGNDIALLRLANPVYDNGYVSIAELPYPDQTLPHGFSCYITGWGLMDSVGSAPNVLQVALIPVVEHSMCSRPDWWGSIALKTMVCAGGDGVISGCQGDSGGPLSCYTEGAWRVYGVVSYGPAGMCNQVTKPTVFTRVSSFQDWIYSVSLLENTQPKNFPVVTDTVEETQDHRRSSNMIRLVSFLSCIGLICAETPFNHNVHNERVIGGNDARPNTWRWQASLQYDSYNDGSYYHMCGGTIIDSFYIMTAAHCILSMDVSAYRVVLGEYDLYEYDGSEQFSRVEMIAVHPDWNEDLAKGNDIALLRLANPVYDNGYVSIAELPYPDQTLPHGFTCYITGWGLMDYGGSIPNVLQVAPIPVVGHSKCSRPHWWGSIALKTMVCAGGDGVISGCQGDSGGPLSCYTEGAWRVHGVVSYGPSVCNQLNKPTVFTRVSSFQDWIYSIIQ</sequence>
<dbReference type="Proteomes" id="UP001228049">
    <property type="component" value="Unassembled WGS sequence"/>
</dbReference>
<dbReference type="PROSITE" id="PS00134">
    <property type="entry name" value="TRYPSIN_HIS"/>
    <property type="match status" value="2"/>
</dbReference>
<evidence type="ECO:0000313" key="9">
    <source>
        <dbReference type="EMBL" id="KAK1884728.1"/>
    </source>
</evidence>
<dbReference type="InterPro" id="IPR018114">
    <property type="entry name" value="TRYPSIN_HIS"/>
</dbReference>
<evidence type="ECO:0000256" key="6">
    <source>
        <dbReference type="RuleBase" id="RU363034"/>
    </source>
</evidence>
<evidence type="ECO:0000256" key="2">
    <source>
        <dbReference type="ARBA" id="ARBA00022729"/>
    </source>
</evidence>
<dbReference type="SUPFAM" id="SSF50494">
    <property type="entry name" value="Trypsin-like serine proteases"/>
    <property type="match status" value="2"/>
</dbReference>
<reference evidence="9" key="1">
    <citation type="submission" date="2023-04" db="EMBL/GenBank/DDBJ databases">
        <title>Chromosome-level genome of Chaenocephalus aceratus.</title>
        <authorList>
            <person name="Park H."/>
        </authorList>
    </citation>
    <scope>NUCLEOTIDE SEQUENCE</scope>
    <source>
        <strain evidence="9">DE</strain>
        <tissue evidence="9">Muscle</tissue>
    </source>
</reference>
<proteinExistence type="predicted"/>
<evidence type="ECO:0000256" key="1">
    <source>
        <dbReference type="ARBA" id="ARBA00022670"/>
    </source>
</evidence>
<dbReference type="PANTHER" id="PTHR24257:SF22">
    <property type="entry name" value="CHYMOTRYPSIN-LIKE ELASTASE FAMILY MEMBER 3B"/>
    <property type="match status" value="1"/>
</dbReference>
<dbReference type="InterPro" id="IPR033116">
    <property type="entry name" value="TRYPSIN_SER"/>
</dbReference>
<dbReference type="PANTHER" id="PTHR24257">
    <property type="entry name" value="CHYMOTRYPSIN-LIKE ELASTASE FAMILY MEMBER"/>
    <property type="match status" value="1"/>
</dbReference>
<evidence type="ECO:0000313" key="10">
    <source>
        <dbReference type="Proteomes" id="UP001228049"/>
    </source>
</evidence>
<dbReference type="GO" id="GO:0005615">
    <property type="term" value="C:extracellular space"/>
    <property type="evidence" value="ECO:0007669"/>
    <property type="project" value="TreeGrafter"/>
</dbReference>
<dbReference type="SMART" id="SM00020">
    <property type="entry name" value="Tryp_SPc"/>
    <property type="match status" value="2"/>
</dbReference>
<keyword evidence="10" id="KW-1185">Reference proteome</keyword>
<evidence type="ECO:0000256" key="3">
    <source>
        <dbReference type="ARBA" id="ARBA00022801"/>
    </source>
</evidence>
<evidence type="ECO:0000259" key="8">
    <source>
        <dbReference type="PROSITE" id="PS50240"/>
    </source>
</evidence>
<feature type="domain" description="Peptidase S1" evidence="8">
    <location>
        <begin position="325"/>
        <end position="564"/>
    </location>
</feature>
<dbReference type="InterPro" id="IPR009003">
    <property type="entry name" value="Peptidase_S1_PA"/>
</dbReference>
<feature type="domain" description="Peptidase S1" evidence="8">
    <location>
        <begin position="29"/>
        <end position="269"/>
    </location>
</feature>
<dbReference type="InterPro" id="IPR001314">
    <property type="entry name" value="Peptidase_S1A"/>
</dbReference>
<protein>
    <submittedName>
        <fullName evidence="9">Chymotrypsin-like elastase family member 2A</fullName>
    </submittedName>
</protein>
<evidence type="ECO:0000256" key="4">
    <source>
        <dbReference type="ARBA" id="ARBA00022825"/>
    </source>
</evidence>
<evidence type="ECO:0000256" key="7">
    <source>
        <dbReference type="SAM" id="SignalP"/>
    </source>
</evidence>
<accession>A0AAD9BL52</accession>
<dbReference type="CDD" id="cd00190">
    <property type="entry name" value="Tryp_SPc"/>
    <property type="match status" value="2"/>
</dbReference>
<dbReference type="Gene3D" id="2.40.10.10">
    <property type="entry name" value="Trypsin-like serine proteases"/>
    <property type="match status" value="4"/>
</dbReference>
<gene>
    <name evidence="9" type="ORF">KUDE01_030926</name>
</gene>
<dbReference type="InterPro" id="IPR043504">
    <property type="entry name" value="Peptidase_S1_PA_chymotrypsin"/>
</dbReference>
<feature type="signal peptide" evidence="7">
    <location>
        <begin position="1"/>
        <end position="16"/>
    </location>
</feature>
<feature type="chain" id="PRO_5041962458" evidence="7">
    <location>
        <begin position="17"/>
        <end position="564"/>
    </location>
</feature>
<dbReference type="FunFam" id="2.40.10.10:FF:000120">
    <property type="entry name" value="Putative serine protease"/>
    <property type="match status" value="2"/>
</dbReference>
<dbReference type="PRINTS" id="PR00722">
    <property type="entry name" value="CHYMOTRYPSIN"/>
</dbReference>
<dbReference type="Pfam" id="PF00089">
    <property type="entry name" value="Trypsin"/>
    <property type="match status" value="2"/>
</dbReference>
<dbReference type="PROSITE" id="PS00135">
    <property type="entry name" value="TRYPSIN_SER"/>
    <property type="match status" value="2"/>
</dbReference>
<keyword evidence="4 6" id="KW-0720">Serine protease</keyword>
<keyword evidence="5" id="KW-1015">Disulfide bond</keyword>
<evidence type="ECO:0000256" key="5">
    <source>
        <dbReference type="ARBA" id="ARBA00023157"/>
    </source>
</evidence>
<name>A0AAD9BL52_DISEL</name>
<dbReference type="InterPro" id="IPR050850">
    <property type="entry name" value="Peptidase_S1_Elastase_sf"/>
</dbReference>